<dbReference type="AlphaFoldDB" id="A0A1Y1V1F2"/>
<dbReference type="InterPro" id="IPR052270">
    <property type="entry name" value="CACF_protein"/>
</dbReference>
<name>A0A1Y1V1F2_9FUNG</name>
<dbReference type="PANTHER" id="PTHR22028:SF4">
    <property type="entry name" value="PROTEIN SFI1 HOMOLOG"/>
    <property type="match status" value="1"/>
</dbReference>
<sequence>MELNNKTNDFFYTINIDNIDNSVKIKKKVKEKSEKKNAFYHLSHYDINKKQPEKKYVSKIPIPSDKIVNNKDFKNNVNPYNYNLNNKVIVPASQLEKYGTNKISTSNNIHYNGIKDKKLNDHVDAYNTYTLLKLLIKKANSLNNEICSDSDKTEHLSGKENYNNFNDNTLNFHESYVARKALHHWIEFTKNSLKWKKAKQYYEHTLLKKGWEAFTCQTYFVRKEWKLDIRASLHYKHFILRKCMQSWKLYHDEAQQEQRLLKKVNNFENNKILKRYLNAWKKFHNFCSEKRKEKELADMQYNVTLLINTFHRWQHQKKKNHIRHRNKEIAIAYDKYINLNKYFKIWHNKFIILKNQQQYEQLSLEWYHIHMKQVLLQKWIEYHKMKERSQLNKHFADKKNRVLTIRKFFKNWVYQYHSKVKYNREEQLSRDLNKKKVLSKYFRLWNKKLNEKYYERELNQIADEHYNKMKKKMVFYHYYKYTLLLGKTNQFCKERIKRKYYKIWDKKYMERLAKKEESELRPALQYYRLRTLIHCFSYWKTHYSRSLIENEKIKKANKHYRLTLEQKVMNGFYQYYHKKSLKKRQQENAQVIYNNILIIRSWNIWQNCFLEKISEQKKLKKATEFYNTTLLKKVLHNYLIYSSKNKDYKNKKQIADMFRNKMIIKEHFMIWKISLDEKQMRLENLHYFLYTNSYKIISKYFILWKKKYEYKHDNKIINEKTDVFYRKMVLKSYFTFWRQCSNTKIKKFQHIEKSKEFRKYNLIKASFTIWILKFQQIQTKNYYLEEKLNENQLNIKSKIFDFWRRKAKNIKWNRMYEDLKFNEVQRIMAIKKQKIILKAWIVYYEENKRYKLACKFSNQYYNKKVFIFFFNHWKLKYYNNNWTKV</sequence>
<keyword evidence="2" id="KW-1185">Reference proteome</keyword>
<proteinExistence type="predicted"/>
<accession>A0A1Y1V1F2</accession>
<dbReference type="Proteomes" id="UP000193719">
    <property type="component" value="Unassembled WGS sequence"/>
</dbReference>
<dbReference type="EMBL" id="MCFH01000045">
    <property type="protein sequence ID" value="ORX44522.1"/>
    <property type="molecule type" value="Genomic_DNA"/>
</dbReference>
<reference evidence="1 2" key="1">
    <citation type="submission" date="2016-08" db="EMBL/GenBank/DDBJ databases">
        <title>Genomes of anaerobic fungi encode conserved fungal cellulosomes for biomass hydrolysis.</title>
        <authorList>
            <consortium name="DOE Joint Genome Institute"/>
            <person name="Haitjema C.H."/>
            <person name="Gilmore S.P."/>
            <person name="Henske J.K."/>
            <person name="Solomon K.V."/>
            <person name="De Groot R."/>
            <person name="Kuo A."/>
            <person name="Mondo S.J."/>
            <person name="Salamov A.A."/>
            <person name="Labutti K."/>
            <person name="Zhao Z."/>
            <person name="Chiniquy J."/>
            <person name="Barry K."/>
            <person name="Brewer H.M."/>
            <person name="Purvine S.O."/>
            <person name="Wright A.T."/>
            <person name="Boxma B."/>
            <person name="Van Alen T."/>
            <person name="Hackstein J.H."/>
            <person name="Baker S.E."/>
            <person name="Grigoriev I.V."/>
            <person name="O'Malley M.A."/>
        </authorList>
    </citation>
    <scope>NUCLEOTIDE SEQUENCE [LARGE SCALE GENOMIC DNA]</scope>
    <source>
        <strain evidence="2">finn</strain>
    </source>
</reference>
<comment type="caution">
    <text evidence="1">The sequence shown here is derived from an EMBL/GenBank/DDBJ whole genome shotgun (WGS) entry which is preliminary data.</text>
</comment>
<dbReference type="PANTHER" id="PTHR22028">
    <property type="entry name" value="SFI1 SPINDLE BODY DOMAIN-CONTAINING PROTEIN-RELATED"/>
    <property type="match status" value="1"/>
</dbReference>
<evidence type="ECO:0008006" key="3">
    <source>
        <dbReference type="Google" id="ProtNLM"/>
    </source>
</evidence>
<evidence type="ECO:0000313" key="2">
    <source>
        <dbReference type="Proteomes" id="UP000193719"/>
    </source>
</evidence>
<evidence type="ECO:0000313" key="1">
    <source>
        <dbReference type="EMBL" id="ORX44522.1"/>
    </source>
</evidence>
<gene>
    <name evidence="1" type="ORF">BCR36DRAFT_126684</name>
</gene>
<organism evidence="1 2">
    <name type="scientific">Piromyces finnis</name>
    <dbReference type="NCBI Taxonomy" id="1754191"/>
    <lineage>
        <taxon>Eukaryota</taxon>
        <taxon>Fungi</taxon>
        <taxon>Fungi incertae sedis</taxon>
        <taxon>Chytridiomycota</taxon>
        <taxon>Chytridiomycota incertae sedis</taxon>
        <taxon>Neocallimastigomycetes</taxon>
        <taxon>Neocallimastigales</taxon>
        <taxon>Neocallimastigaceae</taxon>
        <taxon>Piromyces</taxon>
    </lineage>
</organism>
<reference evidence="1 2" key="2">
    <citation type="submission" date="2016-08" db="EMBL/GenBank/DDBJ databases">
        <title>Pervasive Adenine N6-methylation of Active Genes in Fungi.</title>
        <authorList>
            <consortium name="DOE Joint Genome Institute"/>
            <person name="Mondo S.J."/>
            <person name="Dannebaum R.O."/>
            <person name="Kuo R.C."/>
            <person name="Labutti K."/>
            <person name="Haridas S."/>
            <person name="Kuo A."/>
            <person name="Salamov A."/>
            <person name="Ahrendt S.R."/>
            <person name="Lipzen A."/>
            <person name="Sullivan W."/>
            <person name="Andreopoulos W.B."/>
            <person name="Clum A."/>
            <person name="Lindquist E."/>
            <person name="Daum C."/>
            <person name="Ramamoorthy G.K."/>
            <person name="Gryganskyi A."/>
            <person name="Culley D."/>
            <person name="Magnuson J.K."/>
            <person name="James T.Y."/>
            <person name="O'Malley M.A."/>
            <person name="Stajich J.E."/>
            <person name="Spatafora J.W."/>
            <person name="Visel A."/>
            <person name="Grigoriev I.V."/>
        </authorList>
    </citation>
    <scope>NUCLEOTIDE SEQUENCE [LARGE SCALE GENOMIC DNA]</scope>
    <source>
        <strain evidence="2">finn</strain>
    </source>
</reference>
<dbReference type="GO" id="GO:0019902">
    <property type="term" value="F:phosphatase binding"/>
    <property type="evidence" value="ECO:0007669"/>
    <property type="project" value="TreeGrafter"/>
</dbReference>
<dbReference type="STRING" id="1754191.A0A1Y1V1F2"/>
<dbReference type="OrthoDB" id="2135006at2759"/>
<protein>
    <recommendedName>
        <fullName evidence="3">Sfi1 spindle body domain-containing protein</fullName>
    </recommendedName>
</protein>